<name>A0AAE3YS67_9ACTN</name>
<comment type="caution">
    <text evidence="2">The sequence shown here is derived from an EMBL/GenBank/DDBJ whole genome shotgun (WGS) entry which is preliminary data.</text>
</comment>
<dbReference type="RefSeq" id="WP_310370113.1">
    <property type="nucleotide sequence ID" value="NZ_JAVDYB010000001.1"/>
</dbReference>
<evidence type="ECO:0000313" key="2">
    <source>
        <dbReference type="EMBL" id="MDR7277675.1"/>
    </source>
</evidence>
<dbReference type="PROSITE" id="PS50943">
    <property type="entry name" value="HTH_CROC1"/>
    <property type="match status" value="1"/>
</dbReference>
<proteinExistence type="predicted"/>
<feature type="domain" description="HTH cro/C1-type" evidence="1">
    <location>
        <begin position="56"/>
        <end position="88"/>
    </location>
</feature>
<dbReference type="Proteomes" id="UP001183643">
    <property type="component" value="Unassembled WGS sequence"/>
</dbReference>
<organism evidence="2 3">
    <name type="scientific">Catenuloplanes atrovinosus</name>
    <dbReference type="NCBI Taxonomy" id="137266"/>
    <lineage>
        <taxon>Bacteria</taxon>
        <taxon>Bacillati</taxon>
        <taxon>Actinomycetota</taxon>
        <taxon>Actinomycetes</taxon>
        <taxon>Micromonosporales</taxon>
        <taxon>Micromonosporaceae</taxon>
        <taxon>Catenuloplanes</taxon>
    </lineage>
</organism>
<keyword evidence="3" id="KW-1185">Reference proteome</keyword>
<dbReference type="GO" id="GO:0003677">
    <property type="term" value="F:DNA binding"/>
    <property type="evidence" value="ECO:0007669"/>
    <property type="project" value="InterPro"/>
</dbReference>
<dbReference type="CDD" id="cd00093">
    <property type="entry name" value="HTH_XRE"/>
    <property type="match status" value="1"/>
</dbReference>
<dbReference type="Gene3D" id="1.10.260.40">
    <property type="entry name" value="lambda repressor-like DNA-binding domains"/>
    <property type="match status" value="1"/>
</dbReference>
<evidence type="ECO:0000259" key="1">
    <source>
        <dbReference type="PROSITE" id="PS50943"/>
    </source>
</evidence>
<sequence>MEPIVGGSKEAVQVGHVIRTARRARGWSQSRLIDRLRRQAAEEEYRHVLPSDESFKAMVSRWENGHKVPDINYRGLLCRVLAVEPSDLGLGGS</sequence>
<dbReference type="InterPro" id="IPR010982">
    <property type="entry name" value="Lambda_DNA-bd_dom_sf"/>
</dbReference>
<dbReference type="AlphaFoldDB" id="A0AAE3YS67"/>
<dbReference type="EMBL" id="JAVDYB010000001">
    <property type="protein sequence ID" value="MDR7277675.1"/>
    <property type="molecule type" value="Genomic_DNA"/>
</dbReference>
<protein>
    <submittedName>
        <fullName evidence="2">Transcriptional regulator with XRE-family HTH domain</fullName>
    </submittedName>
</protein>
<gene>
    <name evidence="2" type="ORF">J2S41_004453</name>
</gene>
<accession>A0AAE3YS67</accession>
<reference evidence="2" key="1">
    <citation type="submission" date="2023-07" db="EMBL/GenBank/DDBJ databases">
        <title>Sequencing the genomes of 1000 actinobacteria strains.</title>
        <authorList>
            <person name="Klenk H.-P."/>
        </authorList>
    </citation>
    <scope>NUCLEOTIDE SEQUENCE</scope>
    <source>
        <strain evidence="2">DSM 44707</strain>
    </source>
</reference>
<dbReference type="SUPFAM" id="SSF47413">
    <property type="entry name" value="lambda repressor-like DNA-binding domains"/>
    <property type="match status" value="1"/>
</dbReference>
<dbReference type="InterPro" id="IPR001387">
    <property type="entry name" value="Cro/C1-type_HTH"/>
</dbReference>
<evidence type="ECO:0000313" key="3">
    <source>
        <dbReference type="Proteomes" id="UP001183643"/>
    </source>
</evidence>